<dbReference type="Proteomes" id="UP001291623">
    <property type="component" value="Unassembled WGS sequence"/>
</dbReference>
<dbReference type="Gene3D" id="1.25.10.10">
    <property type="entry name" value="Leucine-rich Repeat Variant"/>
    <property type="match status" value="1"/>
</dbReference>
<organism evidence="3 4">
    <name type="scientific">Anisodus tanguticus</name>
    <dbReference type="NCBI Taxonomy" id="243964"/>
    <lineage>
        <taxon>Eukaryota</taxon>
        <taxon>Viridiplantae</taxon>
        <taxon>Streptophyta</taxon>
        <taxon>Embryophyta</taxon>
        <taxon>Tracheophyta</taxon>
        <taxon>Spermatophyta</taxon>
        <taxon>Magnoliopsida</taxon>
        <taxon>eudicotyledons</taxon>
        <taxon>Gunneridae</taxon>
        <taxon>Pentapetalae</taxon>
        <taxon>asterids</taxon>
        <taxon>lamiids</taxon>
        <taxon>Solanales</taxon>
        <taxon>Solanaceae</taxon>
        <taxon>Solanoideae</taxon>
        <taxon>Hyoscyameae</taxon>
        <taxon>Anisodus</taxon>
    </lineage>
</organism>
<comment type="caution">
    <text evidence="3">The sequence shown here is derived from an EMBL/GenBank/DDBJ whole genome shotgun (WGS) entry which is preliminary data.</text>
</comment>
<evidence type="ECO:0000259" key="2">
    <source>
        <dbReference type="Pfam" id="PF08506"/>
    </source>
</evidence>
<dbReference type="GO" id="GO:0006611">
    <property type="term" value="P:protein export from nucleus"/>
    <property type="evidence" value="ECO:0007669"/>
    <property type="project" value="TreeGrafter"/>
</dbReference>
<dbReference type="GO" id="GO:0005635">
    <property type="term" value="C:nuclear envelope"/>
    <property type="evidence" value="ECO:0007669"/>
    <property type="project" value="TreeGrafter"/>
</dbReference>
<feature type="domain" description="Exportin-2 central" evidence="2">
    <location>
        <begin position="3"/>
        <end position="336"/>
    </location>
</feature>
<evidence type="ECO:0000259" key="1">
    <source>
        <dbReference type="Pfam" id="PF03378"/>
    </source>
</evidence>
<dbReference type="InterPro" id="IPR016024">
    <property type="entry name" value="ARM-type_fold"/>
</dbReference>
<dbReference type="PANTHER" id="PTHR10997">
    <property type="entry name" value="IMPORTIN-7, 8, 11"/>
    <property type="match status" value="1"/>
</dbReference>
<dbReference type="InterPro" id="IPR005043">
    <property type="entry name" value="XPO2_C"/>
</dbReference>
<dbReference type="SUPFAM" id="SSF48371">
    <property type="entry name" value="ARM repeat"/>
    <property type="match status" value="1"/>
</dbReference>
<sequence>MNLAASNVNNKGTLRTAYSSLVLCTKVYYSLNVQDLPEFFEDNLDIWMPNFLNILGIENKLLDSCSDDEPGLLEQVKSEICFIISMYAQKYHEEFETYLTPFVEAVWKLLSTCGQEPKFDILVSNSIKFLSTVANREQFRKIFEQPGVLNSLCSKVIIPNIEFRACDIELFEENGEDFIRSDLEGSDVDTRRKSACELVKALSKHFEEDIVRVFSEYIKLMLDSFASDPENHWKNKDAAIYLVTAICVKGSTAKHGTTQTTNLVNVVDFYNTFIKGDIDNNNDFDSFPVLRAGALKYIMTFRNQLPFEEIIIPILPTIIKHVSCPNSVIHTYAANTLEKIFSMKTPDRVNLINSGHISPIIEMLMTNLFGALTFPGSEENEYLMKAIMRTISVSGNAIIPYLTGILPQLSTKLMEVCKNPSKPYFNHYLFESIALSLQIAILHNPASASDIENVVFQLSESIFNQDVQEFLPYMLQLLSLLLEQDPNNFIPENYMKLLQGITGPQLWEKTGNIHPLVRFLKAYIRKSPQQVIESGRLDAILGVFQKLVASTANDHEGLDLLQCLFNELPIEALQKYIQEIYIILFTRLSSSKTPKFVKNLIVYFCFFMFRFGPQFLEDIVERIQSKMFGMVIEKLFLTECQKIPSVKDRKTVCVGLTKLITEAPSVIEGPYSCFWPRLLEVLIALFELPVEEDNLTEEVIQLGLEEDLGYQTTYSKLIFAPDPQKDIFQGNIPDARIFLAQCLHKLSVEKPGVMTDIISKSIDPNAIVHLKKYLDAANLTLS</sequence>
<dbReference type="PANTHER" id="PTHR10997:SF8">
    <property type="entry name" value="EXPORTIN-2"/>
    <property type="match status" value="1"/>
</dbReference>
<reference evidence="3" key="1">
    <citation type="submission" date="2023-12" db="EMBL/GenBank/DDBJ databases">
        <title>Genome assembly of Anisodus tanguticus.</title>
        <authorList>
            <person name="Wang Y.-J."/>
        </authorList>
    </citation>
    <scope>NUCLEOTIDE SEQUENCE</scope>
    <source>
        <strain evidence="3">KB-2021</strain>
        <tissue evidence="3">Leaf</tissue>
    </source>
</reference>
<dbReference type="Pfam" id="PF03378">
    <property type="entry name" value="CAS_CSE1"/>
    <property type="match status" value="1"/>
</dbReference>
<dbReference type="Pfam" id="PF08506">
    <property type="entry name" value="Cse1"/>
    <property type="match status" value="1"/>
</dbReference>
<dbReference type="AlphaFoldDB" id="A0AAE1QRT6"/>
<proteinExistence type="predicted"/>
<dbReference type="GO" id="GO:0005049">
    <property type="term" value="F:nuclear export signal receptor activity"/>
    <property type="evidence" value="ECO:0007669"/>
    <property type="project" value="TreeGrafter"/>
</dbReference>
<keyword evidence="4" id="KW-1185">Reference proteome</keyword>
<protein>
    <recommendedName>
        <fullName evidence="5">Exportin-2</fullName>
    </recommendedName>
</protein>
<evidence type="ECO:0008006" key="5">
    <source>
        <dbReference type="Google" id="ProtNLM"/>
    </source>
</evidence>
<dbReference type="GO" id="GO:0031267">
    <property type="term" value="F:small GTPase binding"/>
    <property type="evidence" value="ECO:0007669"/>
    <property type="project" value="InterPro"/>
</dbReference>
<accession>A0AAE1QRT6</accession>
<dbReference type="GO" id="GO:0006606">
    <property type="term" value="P:protein import into nucleus"/>
    <property type="evidence" value="ECO:0007669"/>
    <property type="project" value="TreeGrafter"/>
</dbReference>
<dbReference type="InterPro" id="IPR013713">
    <property type="entry name" value="XPO2_central"/>
</dbReference>
<feature type="domain" description="Exportin-2 C-terminal" evidence="1">
    <location>
        <begin position="338"/>
        <end position="773"/>
    </location>
</feature>
<dbReference type="EMBL" id="JAVYJV010000054">
    <property type="protein sequence ID" value="KAK4337092.1"/>
    <property type="molecule type" value="Genomic_DNA"/>
</dbReference>
<evidence type="ECO:0000313" key="3">
    <source>
        <dbReference type="EMBL" id="KAK4337092.1"/>
    </source>
</evidence>
<dbReference type="InterPro" id="IPR011989">
    <property type="entry name" value="ARM-like"/>
</dbReference>
<gene>
    <name evidence="3" type="ORF">RND71_043842</name>
</gene>
<dbReference type="GO" id="GO:0005829">
    <property type="term" value="C:cytosol"/>
    <property type="evidence" value="ECO:0007669"/>
    <property type="project" value="TreeGrafter"/>
</dbReference>
<name>A0AAE1QRT6_9SOLA</name>
<evidence type="ECO:0000313" key="4">
    <source>
        <dbReference type="Proteomes" id="UP001291623"/>
    </source>
</evidence>